<evidence type="ECO:0000313" key="3">
    <source>
        <dbReference type="Proteomes" id="UP000678513"/>
    </source>
</evidence>
<accession>A0ABX7Y387</accession>
<keyword evidence="1" id="KW-0456">Lyase</keyword>
<dbReference type="InterPro" id="IPR013785">
    <property type="entry name" value="Aldolase_TIM"/>
</dbReference>
<organism evidence="2 3">
    <name type="scientific">Arachnia rubra</name>
    <dbReference type="NCBI Taxonomy" id="1547448"/>
    <lineage>
        <taxon>Bacteria</taxon>
        <taxon>Bacillati</taxon>
        <taxon>Actinomycetota</taxon>
        <taxon>Actinomycetes</taxon>
        <taxon>Propionibacteriales</taxon>
        <taxon>Propionibacteriaceae</taxon>
        <taxon>Arachnia</taxon>
    </lineage>
</organism>
<name>A0ABX7Y387_9ACTN</name>
<sequence length="224" mass="23921">MMSKHLSGVLTALATPFDSSESIDADLLRAVVERSVSAGVGGVVACGSTGEVGTMSSDERRRVVDIVVEQTAGRVPVIAQTGATSTAEAIRLSQAAQSSGADVLMLVTPFYEAVTVEETVAYLKDVAASVDLPVMLYNIPSATGVNLDPALVRRLATEIDNVKYIKDSSANFEQALELIHYHSDVIGTFIGWDVYLYSALVEGRPASWPALRTSSRRSWSRSLP</sequence>
<evidence type="ECO:0000256" key="1">
    <source>
        <dbReference type="ARBA" id="ARBA00023239"/>
    </source>
</evidence>
<dbReference type="EMBL" id="CP072384">
    <property type="protein sequence ID" value="QUC07517.1"/>
    <property type="molecule type" value="Genomic_DNA"/>
</dbReference>
<keyword evidence="3" id="KW-1185">Reference proteome</keyword>
<dbReference type="SMART" id="SM01130">
    <property type="entry name" value="DHDPS"/>
    <property type="match status" value="1"/>
</dbReference>
<dbReference type="PRINTS" id="PR00146">
    <property type="entry name" value="DHPICSNTHASE"/>
</dbReference>
<protein>
    <submittedName>
        <fullName evidence="2">Dihydrodipicolinate synthase family protein</fullName>
    </submittedName>
</protein>
<dbReference type="Gene3D" id="3.20.20.70">
    <property type="entry name" value="Aldolase class I"/>
    <property type="match status" value="1"/>
</dbReference>
<dbReference type="CDD" id="cd00408">
    <property type="entry name" value="DHDPS-like"/>
    <property type="match status" value="1"/>
</dbReference>
<dbReference type="PANTHER" id="PTHR42849">
    <property type="entry name" value="N-ACETYLNEURAMINATE LYASE"/>
    <property type="match status" value="1"/>
</dbReference>
<proteinExistence type="predicted"/>
<dbReference type="InterPro" id="IPR002220">
    <property type="entry name" value="DapA-like"/>
</dbReference>
<gene>
    <name evidence="2" type="ORF">J5A65_11340</name>
</gene>
<dbReference type="Proteomes" id="UP000678513">
    <property type="component" value="Chromosome"/>
</dbReference>
<evidence type="ECO:0000313" key="2">
    <source>
        <dbReference type="EMBL" id="QUC07517.1"/>
    </source>
</evidence>
<dbReference type="SUPFAM" id="SSF51569">
    <property type="entry name" value="Aldolase"/>
    <property type="match status" value="1"/>
</dbReference>
<dbReference type="Pfam" id="PF00701">
    <property type="entry name" value="DHDPS"/>
    <property type="match status" value="1"/>
</dbReference>
<dbReference type="PANTHER" id="PTHR42849:SF1">
    <property type="entry name" value="N-ACETYLNEURAMINATE LYASE"/>
    <property type="match status" value="1"/>
</dbReference>
<reference evidence="2 3" key="1">
    <citation type="submission" date="2021-03" db="EMBL/GenBank/DDBJ databases">
        <title>Human Oral Microbial Genomes.</title>
        <authorList>
            <person name="Johnston C.D."/>
            <person name="Chen T."/>
            <person name="Dewhirst F.E."/>
        </authorList>
    </citation>
    <scope>NUCLEOTIDE SEQUENCE [LARGE SCALE GENOMIC DNA]</scope>
    <source>
        <strain evidence="2 3">DSMZ 100122</strain>
    </source>
</reference>